<keyword evidence="3" id="KW-1185">Reference proteome</keyword>
<feature type="signal peptide" evidence="1">
    <location>
        <begin position="1"/>
        <end position="21"/>
    </location>
</feature>
<keyword evidence="1" id="KW-0732">Signal</keyword>
<name>A0ABN8QEF2_9CNID</name>
<accession>A0ABN8QEF2</accession>
<sequence>MKMKLLLIIVVGVALFAKAWSITCHRCGGSVPSCKVAGSATVECESPFMPDSVYACQIYTVNYTSFDTVQEFKGCCLYEDCDKNPCDQLGNKGAVCSKMASCQSDKCNFDYKTAKASQRPTLPSRASRKFLTASVITLILTALAFLHQCNC</sequence>
<gene>
    <name evidence="2" type="ORF">PEVE_00004450</name>
</gene>
<proteinExistence type="predicted"/>
<evidence type="ECO:0000313" key="2">
    <source>
        <dbReference type="EMBL" id="CAH3162985.1"/>
    </source>
</evidence>
<dbReference type="EMBL" id="CALNXI010001277">
    <property type="protein sequence ID" value="CAH3162985.1"/>
    <property type="molecule type" value="Genomic_DNA"/>
</dbReference>
<dbReference type="Proteomes" id="UP001159427">
    <property type="component" value="Unassembled WGS sequence"/>
</dbReference>
<comment type="caution">
    <text evidence="2">The sequence shown here is derived from an EMBL/GenBank/DDBJ whole genome shotgun (WGS) entry which is preliminary data.</text>
</comment>
<reference evidence="2 3" key="1">
    <citation type="submission" date="2022-05" db="EMBL/GenBank/DDBJ databases">
        <authorList>
            <consortium name="Genoscope - CEA"/>
            <person name="William W."/>
        </authorList>
    </citation>
    <scope>NUCLEOTIDE SEQUENCE [LARGE SCALE GENOMIC DNA]</scope>
</reference>
<protein>
    <submittedName>
        <fullName evidence="2">Uncharacterized protein</fullName>
    </submittedName>
</protein>
<evidence type="ECO:0000313" key="3">
    <source>
        <dbReference type="Proteomes" id="UP001159427"/>
    </source>
</evidence>
<evidence type="ECO:0000256" key="1">
    <source>
        <dbReference type="SAM" id="SignalP"/>
    </source>
</evidence>
<feature type="chain" id="PRO_5045357855" evidence="1">
    <location>
        <begin position="22"/>
        <end position="151"/>
    </location>
</feature>
<organism evidence="2 3">
    <name type="scientific">Porites evermanni</name>
    <dbReference type="NCBI Taxonomy" id="104178"/>
    <lineage>
        <taxon>Eukaryota</taxon>
        <taxon>Metazoa</taxon>
        <taxon>Cnidaria</taxon>
        <taxon>Anthozoa</taxon>
        <taxon>Hexacorallia</taxon>
        <taxon>Scleractinia</taxon>
        <taxon>Fungiina</taxon>
        <taxon>Poritidae</taxon>
        <taxon>Porites</taxon>
    </lineage>
</organism>